<feature type="chain" id="PRO_5029873544" description="Ras-GEF domain-containing protein" evidence="5">
    <location>
        <begin position="22"/>
        <end position="966"/>
    </location>
</feature>
<feature type="transmembrane region" description="Helical" evidence="4">
    <location>
        <begin position="27"/>
        <end position="44"/>
    </location>
</feature>
<evidence type="ECO:0000313" key="8">
    <source>
        <dbReference type="Proteomes" id="UP000583944"/>
    </source>
</evidence>
<feature type="domain" description="Ras-GEF" evidence="6">
    <location>
        <begin position="712"/>
        <end position="961"/>
    </location>
</feature>
<dbReference type="VEuPathDB" id="TriTrypDB:ECC02_002816"/>
<keyword evidence="4" id="KW-1133">Transmembrane helix</keyword>
<feature type="transmembrane region" description="Helical" evidence="4">
    <location>
        <begin position="51"/>
        <end position="69"/>
    </location>
</feature>
<evidence type="ECO:0000256" key="3">
    <source>
        <dbReference type="SAM" id="MobiDB-lite"/>
    </source>
</evidence>
<sequence length="966" mass="109346">MGMFPFFFFFFCMCVSVFVSAPEWECLFLPFLFNAHFFFFFFCIPRRSCFFFFVCVFVCVRFNVFHALLPSNGKKVGVRSGVAQMNISPAVVVRHVESSPTVEDIGPPPAEDDEGSHVLSPPFSPPPPSTGSFSGSIRTTPVVEVPRSFESFVRKPVRRPGTTNSLLMAEMQVNTGVLQSATTSAMSTGRVENIIAPGCKKTPRMSPFSSGSDVENSCTSVSLSRCQYSTSIIPVALTAGASPRNLIRRHQITRDSWSPIIPQAAADGSRDAPFPPLTLVDMNQAIQRSIQEYQRAMSLLNHSMPFTRVQKAEHPEEMDTTTPSTHPKVCLGEFQTRCDAHSFVASFLSAHGYKEALRSFEMHLPLAEKQLQSCLYHHQKQKRVQSQHLETASLVRQGRQDTSSSATYALTSDDLLLFVMESVRRRQLLNDSLPWREINCQRKDYRLEPLEPCHSPQDQNPVSGDGDSAIFYNSAVGGSLELLIEVLIFVETDVPFTTGMPITNYTNTFILLSSLFVMPEALIVRLIRLFRHVQKQPRVLLDDSRRVFLLRRIVHFMTAYCKYHEADVTYALLDRLRQFLQSLNATTSVGHSLHDVQSANFGGKGTSTTATQQIGGDFSLVSAEVTPRLDELRIFVERALEKTYTLFPERDGRGVCWQRKLTASVRPLGTILKKELKQQDGAVQAERVGSSLQGVCLKMEAYYTEVAFTAVAAKTLAIQLCLLSFKLFADIRLRELLNNAWWDSTMRMSVPFYLSRFVDYSSYVQRWMTALIVSPTRWSECQKVMIHGIRVCRFLYEEQNYEMASAVLQGLQHPAVVTLEELYKKHFQCRSILSDAEEREFTALQKIMDPFAPHESPSSYSFVSNQALEETRAPMIPLLAPLLGVLFRTEESKGRTVELSPTTGVPIVNWSKIMAIGRTVFLWLRCQNTPYEFTPDASLQHYLWQLPGHHFFDSTLMRLARRKRMQ</sequence>
<accession>A0A7J6YD68</accession>
<dbReference type="GO" id="GO:0005085">
    <property type="term" value="F:guanyl-nucleotide exchange factor activity"/>
    <property type="evidence" value="ECO:0007669"/>
    <property type="project" value="UniProtKB-KW"/>
</dbReference>
<dbReference type="Pfam" id="PF00617">
    <property type="entry name" value="RasGEF"/>
    <property type="match status" value="1"/>
</dbReference>
<dbReference type="InterPro" id="IPR008937">
    <property type="entry name" value="Ras-like_GEF"/>
</dbReference>
<dbReference type="Proteomes" id="UP000583944">
    <property type="component" value="Unassembled WGS sequence"/>
</dbReference>
<comment type="caution">
    <text evidence="7">The sequence shown here is derived from an EMBL/GenBank/DDBJ whole genome shotgun (WGS) entry which is preliminary data.</text>
</comment>
<keyword evidence="4" id="KW-0812">Transmembrane</keyword>
<dbReference type="GO" id="GO:0007264">
    <property type="term" value="P:small GTPase-mediated signal transduction"/>
    <property type="evidence" value="ECO:0007669"/>
    <property type="project" value="InterPro"/>
</dbReference>
<dbReference type="EMBL" id="JABDHM010000014">
    <property type="protein sequence ID" value="KAF5224230.1"/>
    <property type="molecule type" value="Genomic_DNA"/>
</dbReference>
<evidence type="ECO:0000256" key="5">
    <source>
        <dbReference type="SAM" id="SignalP"/>
    </source>
</evidence>
<feature type="region of interest" description="Disordered" evidence="3">
    <location>
        <begin position="98"/>
        <end position="134"/>
    </location>
</feature>
<dbReference type="PROSITE" id="PS50009">
    <property type="entry name" value="RASGEF_CAT"/>
    <property type="match status" value="1"/>
</dbReference>
<dbReference type="SMART" id="SM00147">
    <property type="entry name" value="RasGEF"/>
    <property type="match status" value="1"/>
</dbReference>
<evidence type="ECO:0000256" key="1">
    <source>
        <dbReference type="ARBA" id="ARBA00022658"/>
    </source>
</evidence>
<dbReference type="InterPro" id="IPR023578">
    <property type="entry name" value="Ras_GEF_dom_sf"/>
</dbReference>
<keyword evidence="5" id="KW-0732">Signal</keyword>
<dbReference type="InterPro" id="IPR001895">
    <property type="entry name" value="RASGEF_cat_dom"/>
</dbReference>
<feature type="signal peptide" evidence="5">
    <location>
        <begin position="1"/>
        <end position="21"/>
    </location>
</feature>
<name>A0A7J6YD68_TRYCR</name>
<keyword evidence="4" id="KW-0472">Membrane</keyword>
<organism evidence="7 8">
    <name type="scientific">Trypanosoma cruzi</name>
    <dbReference type="NCBI Taxonomy" id="5693"/>
    <lineage>
        <taxon>Eukaryota</taxon>
        <taxon>Discoba</taxon>
        <taxon>Euglenozoa</taxon>
        <taxon>Kinetoplastea</taxon>
        <taxon>Metakinetoplastina</taxon>
        <taxon>Trypanosomatida</taxon>
        <taxon>Trypanosomatidae</taxon>
        <taxon>Trypanosoma</taxon>
        <taxon>Schizotrypanum</taxon>
    </lineage>
</organism>
<evidence type="ECO:0000256" key="2">
    <source>
        <dbReference type="PROSITE-ProRule" id="PRU00168"/>
    </source>
</evidence>
<dbReference type="PANTHER" id="PTHR23113:SF99">
    <property type="entry name" value="RASGEF DOMAIN-CONTAINING PROTEIN"/>
    <property type="match status" value="1"/>
</dbReference>
<dbReference type="PANTHER" id="PTHR23113">
    <property type="entry name" value="GUANINE NUCLEOTIDE EXCHANGE FACTOR"/>
    <property type="match status" value="1"/>
</dbReference>
<protein>
    <recommendedName>
        <fullName evidence="6">Ras-GEF domain-containing protein</fullName>
    </recommendedName>
</protein>
<evidence type="ECO:0000313" key="7">
    <source>
        <dbReference type="EMBL" id="KAF5224230.1"/>
    </source>
</evidence>
<evidence type="ECO:0000259" key="6">
    <source>
        <dbReference type="PROSITE" id="PS50009"/>
    </source>
</evidence>
<evidence type="ECO:0000256" key="4">
    <source>
        <dbReference type="SAM" id="Phobius"/>
    </source>
</evidence>
<dbReference type="InterPro" id="IPR036964">
    <property type="entry name" value="RASGEF_cat_dom_sf"/>
</dbReference>
<dbReference type="Gene3D" id="1.20.870.10">
    <property type="entry name" value="Son of sevenless (SoS) protein Chain: S domain 1"/>
    <property type="match status" value="1"/>
</dbReference>
<dbReference type="AlphaFoldDB" id="A0A7J6YD68"/>
<proteinExistence type="predicted"/>
<keyword evidence="1 2" id="KW-0344">Guanine-nucleotide releasing factor</keyword>
<dbReference type="VEuPathDB" id="TriTrypDB:BCY84_14617"/>
<dbReference type="Gene3D" id="1.10.840.10">
    <property type="entry name" value="Ras guanine-nucleotide exchange factors catalytic domain"/>
    <property type="match status" value="1"/>
</dbReference>
<gene>
    <name evidence="7" type="ORF">ECC02_002816</name>
</gene>
<reference evidence="7 8" key="1">
    <citation type="journal article" date="2019" name="Genome Biol. Evol.">
        <title>Nanopore Sequencing Significantly Improves Genome Assembly of the Protozoan Parasite Trypanosoma cruzi.</title>
        <authorList>
            <person name="Diaz-Viraque F."/>
            <person name="Pita S."/>
            <person name="Greif G."/>
            <person name="de Souza R.C.M."/>
            <person name="Iraola G."/>
            <person name="Robello C."/>
        </authorList>
    </citation>
    <scope>NUCLEOTIDE SEQUENCE [LARGE SCALE GENOMIC DNA]</scope>
    <source>
        <strain evidence="7 8">Berenice</strain>
    </source>
</reference>
<dbReference type="SUPFAM" id="SSF48366">
    <property type="entry name" value="Ras GEF"/>
    <property type="match status" value="1"/>
</dbReference>